<feature type="compositionally biased region" description="Acidic residues" evidence="3">
    <location>
        <begin position="260"/>
        <end position="279"/>
    </location>
</feature>
<feature type="compositionally biased region" description="Polar residues" evidence="3">
    <location>
        <begin position="474"/>
        <end position="484"/>
    </location>
</feature>
<feature type="compositionally biased region" description="Acidic residues" evidence="3">
    <location>
        <begin position="123"/>
        <end position="137"/>
    </location>
</feature>
<dbReference type="PANTHER" id="PTHR16266">
    <property type="entry name" value="WD REPEAT DOMAIN 9"/>
    <property type="match status" value="1"/>
</dbReference>
<dbReference type="PROSITE" id="PS50014">
    <property type="entry name" value="BROMODOMAIN_2"/>
    <property type="match status" value="1"/>
</dbReference>
<reference evidence="5" key="1">
    <citation type="journal article" date="2023" name="GigaByte">
        <title>Genome assembly of the bearded iris, Iris pallida Lam.</title>
        <authorList>
            <person name="Bruccoleri R.E."/>
            <person name="Oakeley E.J."/>
            <person name="Faust A.M.E."/>
            <person name="Altorfer M."/>
            <person name="Dessus-Babus S."/>
            <person name="Burckhardt D."/>
            <person name="Oertli M."/>
            <person name="Naumann U."/>
            <person name="Petersen F."/>
            <person name="Wong J."/>
        </authorList>
    </citation>
    <scope>NUCLEOTIDE SEQUENCE</scope>
    <source>
        <strain evidence="5">GSM-AAB239-AS_SAM_17_03QT</strain>
    </source>
</reference>
<organism evidence="5 6">
    <name type="scientific">Iris pallida</name>
    <name type="common">Sweet iris</name>
    <dbReference type="NCBI Taxonomy" id="29817"/>
    <lineage>
        <taxon>Eukaryota</taxon>
        <taxon>Viridiplantae</taxon>
        <taxon>Streptophyta</taxon>
        <taxon>Embryophyta</taxon>
        <taxon>Tracheophyta</taxon>
        <taxon>Spermatophyta</taxon>
        <taxon>Magnoliopsida</taxon>
        <taxon>Liliopsida</taxon>
        <taxon>Asparagales</taxon>
        <taxon>Iridaceae</taxon>
        <taxon>Iridoideae</taxon>
        <taxon>Irideae</taxon>
        <taxon>Iris</taxon>
    </lineage>
</organism>
<dbReference type="GO" id="GO:0006357">
    <property type="term" value="P:regulation of transcription by RNA polymerase II"/>
    <property type="evidence" value="ECO:0007669"/>
    <property type="project" value="TreeGrafter"/>
</dbReference>
<evidence type="ECO:0000313" key="6">
    <source>
        <dbReference type="Proteomes" id="UP001140949"/>
    </source>
</evidence>
<dbReference type="SUPFAM" id="SSF47370">
    <property type="entry name" value="Bromodomain"/>
    <property type="match status" value="1"/>
</dbReference>
<dbReference type="InterPro" id="IPR036427">
    <property type="entry name" value="Bromodomain-like_sf"/>
</dbReference>
<dbReference type="CDD" id="cd05529">
    <property type="entry name" value="Bromo_WDR9_I_like"/>
    <property type="match status" value="1"/>
</dbReference>
<dbReference type="Pfam" id="PF25313">
    <property type="entry name" value="BRWD_AD"/>
    <property type="match status" value="1"/>
</dbReference>
<evidence type="ECO:0000256" key="2">
    <source>
        <dbReference type="PROSITE-ProRule" id="PRU00035"/>
    </source>
</evidence>
<evidence type="ECO:0000256" key="1">
    <source>
        <dbReference type="ARBA" id="ARBA00023117"/>
    </source>
</evidence>
<proteinExistence type="predicted"/>
<dbReference type="FunFam" id="1.20.920.10:FF:000058">
    <property type="entry name" value="WD40/YVTN repeat-like-containing domain"/>
    <property type="match status" value="1"/>
</dbReference>
<evidence type="ECO:0000259" key="4">
    <source>
        <dbReference type="PROSITE" id="PS50014"/>
    </source>
</evidence>
<feature type="region of interest" description="Disordered" evidence="3">
    <location>
        <begin position="626"/>
        <end position="735"/>
    </location>
</feature>
<dbReference type="GO" id="GO:0007010">
    <property type="term" value="P:cytoskeleton organization"/>
    <property type="evidence" value="ECO:0007669"/>
    <property type="project" value="TreeGrafter"/>
</dbReference>
<dbReference type="PANTHER" id="PTHR16266:SF17">
    <property type="entry name" value="BRWD3"/>
    <property type="match status" value="1"/>
</dbReference>
<dbReference type="InterPro" id="IPR001487">
    <property type="entry name" value="Bromodomain"/>
</dbReference>
<feature type="compositionally biased region" description="Basic and acidic residues" evidence="3">
    <location>
        <begin position="718"/>
        <end position="730"/>
    </location>
</feature>
<evidence type="ECO:0000313" key="5">
    <source>
        <dbReference type="EMBL" id="KAJ6810334.1"/>
    </source>
</evidence>
<dbReference type="Proteomes" id="UP001140949">
    <property type="component" value="Unassembled WGS sequence"/>
</dbReference>
<feature type="compositionally biased region" description="Polar residues" evidence="3">
    <location>
        <begin position="657"/>
        <end position="669"/>
    </location>
</feature>
<feature type="compositionally biased region" description="Basic and acidic residues" evidence="3">
    <location>
        <begin position="685"/>
        <end position="701"/>
    </location>
</feature>
<dbReference type="GO" id="GO:0005634">
    <property type="term" value="C:nucleus"/>
    <property type="evidence" value="ECO:0007669"/>
    <property type="project" value="TreeGrafter"/>
</dbReference>
<protein>
    <recommendedName>
        <fullName evidence="4">Bromo domain-containing protein</fullName>
    </recommendedName>
</protein>
<keyword evidence="1 2" id="KW-0103">Bromodomain</keyword>
<feature type="region of interest" description="Disordered" evidence="3">
    <location>
        <begin position="442"/>
        <end position="484"/>
    </location>
</feature>
<dbReference type="GO" id="GO:0008360">
    <property type="term" value="P:regulation of cell shape"/>
    <property type="evidence" value="ECO:0007669"/>
    <property type="project" value="TreeGrafter"/>
</dbReference>
<reference evidence="5" key="2">
    <citation type="submission" date="2023-04" db="EMBL/GenBank/DDBJ databases">
        <authorList>
            <person name="Bruccoleri R.E."/>
            <person name="Oakeley E.J."/>
            <person name="Faust A.-M."/>
            <person name="Dessus-Babus S."/>
            <person name="Altorfer M."/>
            <person name="Burckhardt D."/>
            <person name="Oertli M."/>
            <person name="Naumann U."/>
            <person name="Petersen F."/>
            <person name="Wong J."/>
        </authorList>
    </citation>
    <scope>NUCLEOTIDE SEQUENCE</scope>
    <source>
        <strain evidence="5">GSM-AAB239-AS_SAM_17_03QT</strain>
        <tissue evidence="5">Leaf</tissue>
    </source>
</reference>
<dbReference type="AlphaFoldDB" id="A0AAX6F1Z3"/>
<dbReference type="InterPro" id="IPR052060">
    <property type="entry name" value="Bromo_WD_repeat"/>
</dbReference>
<evidence type="ECO:0000256" key="3">
    <source>
        <dbReference type="SAM" id="MobiDB-lite"/>
    </source>
</evidence>
<comment type="caution">
    <text evidence="5">The sequence shown here is derived from an EMBL/GenBank/DDBJ whole genome shotgun (WGS) entry which is preliminary data.</text>
</comment>
<feature type="compositionally biased region" description="Polar residues" evidence="3">
    <location>
        <begin position="280"/>
        <end position="297"/>
    </location>
</feature>
<feature type="region of interest" description="Disordered" evidence="3">
    <location>
        <begin position="123"/>
        <end position="305"/>
    </location>
</feature>
<feature type="compositionally biased region" description="Basic and acidic residues" evidence="3">
    <location>
        <begin position="458"/>
        <end position="469"/>
    </location>
</feature>
<dbReference type="Gene3D" id="1.20.920.10">
    <property type="entry name" value="Bromodomain-like"/>
    <property type="match status" value="1"/>
</dbReference>
<feature type="compositionally biased region" description="Basic residues" evidence="3">
    <location>
        <begin position="217"/>
        <end position="247"/>
    </location>
</feature>
<feature type="compositionally biased region" description="Basic and acidic residues" evidence="3">
    <location>
        <begin position="171"/>
        <end position="180"/>
    </location>
</feature>
<feature type="compositionally biased region" description="Polar residues" evidence="3">
    <location>
        <begin position="635"/>
        <end position="647"/>
    </location>
</feature>
<dbReference type="Pfam" id="PF00439">
    <property type="entry name" value="Bromodomain"/>
    <property type="match status" value="1"/>
</dbReference>
<feature type="compositionally biased region" description="Polar residues" evidence="3">
    <location>
        <begin position="448"/>
        <end position="457"/>
    </location>
</feature>
<keyword evidence="6" id="KW-1185">Reference proteome</keyword>
<dbReference type="InterPro" id="IPR057451">
    <property type="entry name" value="BRWD/PHIP_AD"/>
</dbReference>
<name>A0AAX6F1Z3_IRIPA</name>
<gene>
    <name evidence="5" type="ORF">M6B38_158940</name>
</gene>
<sequence>MHNMIRHDKNNQHIYYNFFLGDYRPLIQDANGNVLDQETQLVPYRRNVQDLLCDSSMIPYPDPYQSLYQKRRLGAIGIEWRPPSVKFAVGPTYNTSSGDFQMLPILDLDRWVEPLPELLDAIDWEPENEVQSDDNDSEYNVPEEYSSEGEHGNLSESSSGEPECSAEESGVEYKRKDAPRRSKRKKHKSEVEVTTTSGRRVKRRNLDECEGTSVSRTHSKRRSKNGRLTSKKKSSKSKTLRPQRRAARNALNLFSRIGDSSEEEEDGQFESTSESESEFPDSNTQSIESESMHQSEGNYPRDKAALIDEFEDVAKPSENQANPGRRRLVLKLPLRDSKAAISVENPRSECRGVESMIDAIPKENSDASNLKGTSSTAFQPIQSIGDIGDTMMLETVKNNGGGQVDKSDQCILSASRGGSTVKWGEVKARSCKRLKLSNTVAPDACHPSNANLDNPSNIRDDTNGHLKSEDENEMSSNSGNKASLHNNLDRKEWQCGNGALQGLDVASTEECPPEYNFKLQVSQNSSANLSLLDQVAVPLTCNGNITDTLRHIDNKYQDNHDISEASGIHEPIESHCVVPDDKRVCFTTGRNQEVERNTLIFTIKANEFIKETNSFSSKSKYAVEGSKSSEHDLMSNASPPAHQSSISVMPEEDERTTAPSPDHTSAQSPDHSDWNDDASGSLDSWEDKSQFSKRTNLDSHSKRYGSVYKRSKSSRCRRFPENDQRVEESTSKSYNHSNALVGSVRRTRSMGTKANATRDIVSRREQFPLDDWKSNSKTVGLRSQRNRRESYSSNLGSIDKRKYEQPGRKLSWLMLVKHEESYRYIPQQGDIVAYLRQGHEEYIKDYRLPSKDAVSLKKLALKAVEICKVQQLDYSAVPGSGESCCKLILEFIESSSNSSRKTFKLTLPELVYFPDFLVEKTRYDAAIARNWTYRDKCQVWWRNEVGDGGSWWEGRILAVKPKSPDLPESPWERYVVQYKNDSSEQHSHCPWELHDVDTQWEHPHINVEIRDNLFSLISKLEETSIKKDKYGIQKLNQVAQKSDFLNRFPVPLSIDIIKRRLHNNYYRSLEAVKHDASVMLSNAESYFGKTGEMATKVRRLSVWFADTFSSL</sequence>
<feature type="domain" description="Bromo" evidence="4">
    <location>
        <begin position="1043"/>
        <end position="1094"/>
    </location>
</feature>
<accession>A0AAX6F1Z3</accession>
<dbReference type="EMBL" id="JANAVB010032616">
    <property type="protein sequence ID" value="KAJ6810334.1"/>
    <property type="molecule type" value="Genomic_DNA"/>
</dbReference>